<dbReference type="RefSeq" id="WP_133431496.1">
    <property type="nucleotide sequence ID" value="NZ_SCWA01000005.1"/>
</dbReference>
<dbReference type="Pfam" id="PF13419">
    <property type="entry name" value="HAD_2"/>
    <property type="match status" value="1"/>
</dbReference>
<dbReference type="FunFam" id="3.40.50.1000:FF:000022">
    <property type="entry name" value="Phosphoglycolate phosphatase"/>
    <property type="match status" value="1"/>
</dbReference>
<dbReference type="AlphaFoldDB" id="A0A4R6BEM2"/>
<dbReference type="CDD" id="cd04302">
    <property type="entry name" value="HAD_5NT"/>
    <property type="match status" value="1"/>
</dbReference>
<dbReference type="PANTHER" id="PTHR43434">
    <property type="entry name" value="PHOSPHOGLYCOLATE PHOSPHATASE"/>
    <property type="match status" value="1"/>
</dbReference>
<evidence type="ECO:0000313" key="2">
    <source>
        <dbReference type="Proteomes" id="UP000295310"/>
    </source>
</evidence>
<keyword evidence="2" id="KW-1185">Reference proteome</keyword>
<dbReference type="InterPro" id="IPR023198">
    <property type="entry name" value="PGP-like_dom2"/>
</dbReference>
<comment type="caution">
    <text evidence="1">The sequence shown here is derived from an EMBL/GenBank/DDBJ whole genome shotgun (WGS) entry which is preliminary data.</text>
</comment>
<keyword evidence="1" id="KW-0378">Hydrolase</keyword>
<dbReference type="EMBL" id="SCWA01000005">
    <property type="protein sequence ID" value="TDL98257.1"/>
    <property type="molecule type" value="Genomic_DNA"/>
</dbReference>
<dbReference type="InterPro" id="IPR050155">
    <property type="entry name" value="HAD-like_hydrolase_sf"/>
</dbReference>
<dbReference type="InterPro" id="IPR023214">
    <property type="entry name" value="HAD_sf"/>
</dbReference>
<dbReference type="SFLD" id="SFLDS00003">
    <property type="entry name" value="Haloacid_Dehalogenase"/>
    <property type="match status" value="1"/>
</dbReference>
<dbReference type="Gene3D" id="3.40.50.1000">
    <property type="entry name" value="HAD superfamily/HAD-like"/>
    <property type="match status" value="1"/>
</dbReference>
<evidence type="ECO:0000313" key="1">
    <source>
        <dbReference type="EMBL" id="TDL98257.1"/>
    </source>
</evidence>
<dbReference type="OrthoDB" id="9792518at2"/>
<dbReference type="GO" id="GO:0016787">
    <property type="term" value="F:hydrolase activity"/>
    <property type="evidence" value="ECO:0007669"/>
    <property type="project" value="UniProtKB-KW"/>
</dbReference>
<dbReference type="Gene3D" id="1.10.150.240">
    <property type="entry name" value="Putative phosphatase, domain 2"/>
    <property type="match status" value="1"/>
</dbReference>
<dbReference type="Proteomes" id="UP000295310">
    <property type="component" value="Unassembled WGS sequence"/>
</dbReference>
<dbReference type="NCBIfam" id="TIGR01549">
    <property type="entry name" value="HAD-SF-IA-v1"/>
    <property type="match status" value="1"/>
</dbReference>
<dbReference type="InterPro" id="IPR041492">
    <property type="entry name" value="HAD_2"/>
</dbReference>
<reference evidence="1 2" key="1">
    <citation type="submission" date="2019-01" db="EMBL/GenBank/DDBJ databases">
        <title>Draft genome sequences of the type strains of six Macrococcus species.</title>
        <authorList>
            <person name="Mazhar S."/>
            <person name="Altermann E."/>
            <person name="Hill C."/>
            <person name="Mcauliffe O."/>
        </authorList>
    </citation>
    <scope>NUCLEOTIDE SEQUENCE [LARGE SCALE GENOMIC DNA]</scope>
    <source>
        <strain evidence="1 2">CCM4811</strain>
    </source>
</reference>
<proteinExistence type="predicted"/>
<dbReference type="GO" id="GO:0005829">
    <property type="term" value="C:cytosol"/>
    <property type="evidence" value="ECO:0007669"/>
    <property type="project" value="TreeGrafter"/>
</dbReference>
<dbReference type="PANTHER" id="PTHR43434:SF20">
    <property type="entry name" value="5'-NUCLEOTIDASE"/>
    <property type="match status" value="1"/>
</dbReference>
<dbReference type="GO" id="GO:0004713">
    <property type="term" value="F:protein tyrosine kinase activity"/>
    <property type="evidence" value="ECO:0007669"/>
    <property type="project" value="TreeGrafter"/>
</dbReference>
<gene>
    <name evidence="1" type="ORF">ERX27_03720</name>
</gene>
<dbReference type="SFLD" id="SFLDG01129">
    <property type="entry name" value="C1.5:_HAD__Beta-PGM__Phosphata"/>
    <property type="match status" value="1"/>
</dbReference>
<dbReference type="InterPro" id="IPR036412">
    <property type="entry name" value="HAD-like_sf"/>
</dbReference>
<dbReference type="InterPro" id="IPR006439">
    <property type="entry name" value="HAD-SF_hydro_IA"/>
</dbReference>
<organism evidence="1 2">
    <name type="scientific">Macrococcus brunensis</name>
    <dbReference type="NCBI Taxonomy" id="198483"/>
    <lineage>
        <taxon>Bacteria</taxon>
        <taxon>Bacillati</taxon>
        <taxon>Bacillota</taxon>
        <taxon>Bacilli</taxon>
        <taxon>Bacillales</taxon>
        <taxon>Staphylococcaceae</taxon>
        <taxon>Macrococcus</taxon>
    </lineage>
</organism>
<name>A0A4R6BEM2_9STAP</name>
<protein>
    <submittedName>
        <fullName evidence="1">HAD family hydrolase</fullName>
    </submittedName>
</protein>
<dbReference type="SFLD" id="SFLDG01135">
    <property type="entry name" value="C1.5.6:_HAD__Beta-PGM__Phospha"/>
    <property type="match status" value="1"/>
</dbReference>
<accession>A0A4R6BEM2</accession>
<sequence length="217" mass="24487">MYNHLLFDLDGTLTDPKEGITNSIVHALNKMKITAPDHDELVHFIGPPLKDSFEKDYGLSGDDNVRALKFYREYFADRGLYENAVYPGIEDFLNSLKENGYHLYVATSKPIDYAQIILDHFDLSQYFDGIAGSELDGTRNHKAEVIQYVIEEFELHQEKCVMIGDRKHDLTGAELNQMDAIGVLYGYGSLEELSSYPSVALISDVASLKSYFLGTEV</sequence>
<dbReference type="SUPFAM" id="SSF56784">
    <property type="entry name" value="HAD-like"/>
    <property type="match status" value="1"/>
</dbReference>